<evidence type="ECO:0000256" key="1">
    <source>
        <dbReference type="ARBA" id="ARBA00022612"/>
    </source>
</evidence>
<dbReference type="PANTHER" id="PTHR37813:SF1">
    <property type="entry name" value="FELS-2 PROPHAGE PROTEIN"/>
    <property type="match status" value="1"/>
</dbReference>
<keyword evidence="2" id="KW-0175">Coiled coil</keyword>
<feature type="coiled-coil region" evidence="2">
    <location>
        <begin position="555"/>
        <end position="586"/>
    </location>
</feature>
<organism evidence="4 5">
    <name type="scientific">Fusobacterium necrophorum subsp. funduliforme</name>
    <dbReference type="NCBI Taxonomy" id="143387"/>
    <lineage>
        <taxon>Bacteria</taxon>
        <taxon>Fusobacteriati</taxon>
        <taxon>Fusobacteriota</taxon>
        <taxon>Fusobacteriia</taxon>
        <taxon>Fusobacteriales</taxon>
        <taxon>Fusobacteriaceae</taxon>
        <taxon>Fusobacterium</taxon>
    </lineage>
</organism>
<dbReference type="RefSeq" id="WP_062681053.1">
    <property type="nucleotide sequence ID" value="NZ_LVEA01000033.1"/>
</dbReference>
<feature type="coiled-coil region" evidence="2">
    <location>
        <begin position="703"/>
        <end position="730"/>
    </location>
</feature>
<dbReference type="PANTHER" id="PTHR37813">
    <property type="entry name" value="FELS-2 PROPHAGE PROTEIN"/>
    <property type="match status" value="1"/>
</dbReference>
<evidence type="ECO:0000313" key="5">
    <source>
        <dbReference type="Proteomes" id="UP000075816"/>
    </source>
</evidence>
<reference evidence="4 5" key="1">
    <citation type="submission" date="2016-03" db="EMBL/GenBank/DDBJ databases">
        <title>Comparative genomics of human isolates of Fusobacterium necrophorum.</title>
        <authorList>
            <person name="Jensen A."/>
            <person name="Bank S."/>
            <person name="Andersen P.S."/>
            <person name="Kristensen L.H."/>
            <person name="Prag J."/>
        </authorList>
    </citation>
    <scope>NUCLEOTIDE SEQUENCE [LARGE SCALE GENOMIC DNA]</scope>
    <source>
        <strain evidence="4 5">LS_1264</strain>
    </source>
</reference>
<proteinExistence type="predicted"/>
<evidence type="ECO:0000259" key="3">
    <source>
        <dbReference type="Pfam" id="PF10145"/>
    </source>
</evidence>
<sequence>MSHTVEMSLSFQDNSKEALESLAKAMGKTTKQMEEELKKVAKAFREFEEMAKRSNLFQKIQKDADEQLKKVENRFKSMQEKAKQSFGVIEKIARRTFLAMATFTGFAVKGFADYEYSIKKIQTISKDSYETISTNIRKMAYETGTSSKELASSLYDIVQVIQDSPDKYKMLDTVNKLSIAGFTDTTQAAELLNSIMLTYGMTVNDLVKVSNKLIVTQNLGNTTIGKMAHNLGTLIPQAKMANVSLDEVLATVATLTLGGIRTDKATTGLRAMLSELSNESSKLGKEFKKITGGLDFKNYTLSGGTIIGALKLIQEKAKDADKAMTEMFGNIRSKTAAGGLAILEKKYTQVLNAIANAPNDQLARAYATMLDTTKANLERIKMVVSTYTQEIGERVAKDLAGALNINDVKSFEDLFNEKNIDKVYSFGKAIFFVTGGITALGIALKGIETVTAAFALLHNPAVLLIASLGGVYYGIRKILDIKNEEFEKTKKWLNETEEGLKKQVETLKEIQKQKEQGGFTSLKPLRELEGFSPKVLADLERLNNLKVNAYNRGNINEFERLAKEFREIMEREIQRLEKETIRLNAKVFVDVDVVRENSRQKAFESLLNIEDIDKISKEFHSGKYKGNKNEKFIYEDYLKQLDSLNVSKRSTLRRDISEAISGIAKKSYNPDRDKKGSKKDPFKELISELGAKIKRDLGIQEKIEILERAKEKFKKNINEINTAIDNFKIEALANKIKNALEGVNLRNHEYSSGEQLGKIQAGEKLVLQQLEMARKVNNSDLVRDLEKQMKQLDFTKFLIPVEEKIKEIEKNLKSAQEQSEKIKENKDNLSSVEIKRIQTEITGTVAANKALIENMKGYLKQNLENGMLTQGDYDKLKQTVDNLDTSSDKLKNAAIKVENSIPGALNAIGNAFSQLGNVTGSQTLGGIGSIFGGLGSIGDLVGKFKSGGGIGSILGMFSKTGSLSGGMASLGTVASGVAAGIGIVSTIGSLFGRSGKKKAAAIDARNKENEEAYKKQISALQQLTQAIQQNSERIKSFADRMLTDIAKNPTIKMIFGGESNFDLLHHSMIAGKHFADITALEKGSKRYRSGFRKKSKSTYTKVDIGESELLRYLGFSKSELDAFTDSEMKQLDSVLHNVNHETLRRATGRNLTESSIEEWKKQVHEFVEQIKYLEKEKADLFKGSTLESFTGVEYKTEKELIKEYTEQFKQMGLVGEQYNETIKEMAKNNQVLITSMLDVRNSTIEGFASGNGGFLSSMKSYFEKIFKNASSVAYDVVFSDLDNYLTRAFEKISNKLVDIKKNGKLDFKGLFSDFDFEKLKNLDIMEKQVKQSLDVIKKELLSNGIDLSLINKMLPWSDFNDRINDLKNALSSAMNAGLEEHKFSSFTKALGQSLYDSVKNSLVKAFSESALYQGMIEKFIRAENFQAQLEKAGNFKDVLGIADGIMKKFGYELEAAGLGGFDAINNIRREEDTQLGNAYYTDKAANVNINVTNNFYAEVYGIDDLDTRIAKGTESGIKNWLNRPNGSN</sequence>
<keyword evidence="1" id="KW-1188">Viral release from host cell</keyword>
<dbReference type="EMBL" id="LVEA01000033">
    <property type="protein sequence ID" value="KYL04330.1"/>
    <property type="molecule type" value="Genomic_DNA"/>
</dbReference>
<name>A0A162IRL3_9FUSO</name>
<accession>A0A162IRL3</accession>
<feature type="domain" description="Phage tail tape measure protein" evidence="3">
    <location>
        <begin position="135"/>
        <end position="329"/>
    </location>
</feature>
<protein>
    <submittedName>
        <fullName evidence="4">Tail tape measure protein</fullName>
    </submittedName>
</protein>
<comment type="caution">
    <text evidence="4">The sequence shown here is derived from an EMBL/GenBank/DDBJ whole genome shotgun (WGS) entry which is preliminary data.</text>
</comment>
<dbReference type="Proteomes" id="UP000075816">
    <property type="component" value="Unassembled WGS sequence"/>
</dbReference>
<dbReference type="InterPro" id="IPR010090">
    <property type="entry name" value="Phage_tape_meas"/>
</dbReference>
<feature type="coiled-coil region" evidence="2">
    <location>
        <begin position="798"/>
        <end position="835"/>
    </location>
</feature>
<evidence type="ECO:0000256" key="2">
    <source>
        <dbReference type="SAM" id="Coils"/>
    </source>
</evidence>
<dbReference type="Pfam" id="PF10145">
    <property type="entry name" value="PhageMin_Tail"/>
    <property type="match status" value="1"/>
</dbReference>
<evidence type="ECO:0000313" key="4">
    <source>
        <dbReference type="EMBL" id="KYL04330.1"/>
    </source>
</evidence>
<dbReference type="NCBIfam" id="TIGR01760">
    <property type="entry name" value="tape_meas_TP901"/>
    <property type="match status" value="1"/>
</dbReference>
<feature type="coiled-coil region" evidence="2">
    <location>
        <begin position="30"/>
        <end position="81"/>
    </location>
</feature>
<gene>
    <name evidence="4" type="ORF">A2J07_10665</name>
</gene>